<evidence type="ECO:0008006" key="4">
    <source>
        <dbReference type="Google" id="ProtNLM"/>
    </source>
</evidence>
<accession>A0ABW2Z9H2</accession>
<evidence type="ECO:0000313" key="2">
    <source>
        <dbReference type="EMBL" id="MFD0762999.1"/>
    </source>
</evidence>
<evidence type="ECO:0000313" key="3">
    <source>
        <dbReference type="Proteomes" id="UP001597032"/>
    </source>
</evidence>
<protein>
    <recommendedName>
        <fullName evidence="4">Outer membrane protein beta-barrel domain-containing protein</fullName>
    </recommendedName>
</protein>
<feature type="signal peptide" evidence="1">
    <location>
        <begin position="1"/>
        <end position="17"/>
    </location>
</feature>
<proteinExistence type="predicted"/>
<comment type="caution">
    <text evidence="2">The sequence shown here is derived from an EMBL/GenBank/DDBJ whole genome shotgun (WGS) entry which is preliminary data.</text>
</comment>
<dbReference type="EMBL" id="JBHTIC010000020">
    <property type="protein sequence ID" value="MFD0762999.1"/>
    <property type="molecule type" value="Genomic_DNA"/>
</dbReference>
<dbReference type="Proteomes" id="UP001597032">
    <property type="component" value="Unassembled WGS sequence"/>
</dbReference>
<keyword evidence="1" id="KW-0732">Signal</keyword>
<evidence type="ECO:0000256" key="1">
    <source>
        <dbReference type="SAM" id="SignalP"/>
    </source>
</evidence>
<organism evidence="2 3">
    <name type="scientific">Lutibacter aestuarii</name>
    <dbReference type="NCBI Taxonomy" id="861111"/>
    <lineage>
        <taxon>Bacteria</taxon>
        <taxon>Pseudomonadati</taxon>
        <taxon>Bacteroidota</taxon>
        <taxon>Flavobacteriia</taxon>
        <taxon>Flavobacteriales</taxon>
        <taxon>Flavobacteriaceae</taxon>
        <taxon>Lutibacter</taxon>
    </lineage>
</organism>
<sequence>MKKLLYLILLLTTLAKSQETYFATIGFDPKLAIKGAYKNDATPVVDIYFNVGTKLSNNIEVAIGAEYAKLKPHYFATTYYINYVLTSYHKNWSLSFGPELHLISRGRFLNQQKINPKLSPGANLTIGYSPFTKFEIRLKGSLVNRLDLKAMYGSSKLKENIGIEIRYQIER</sequence>
<reference evidence="3" key="1">
    <citation type="journal article" date="2019" name="Int. J. Syst. Evol. Microbiol.">
        <title>The Global Catalogue of Microorganisms (GCM) 10K type strain sequencing project: providing services to taxonomists for standard genome sequencing and annotation.</title>
        <authorList>
            <consortium name="The Broad Institute Genomics Platform"/>
            <consortium name="The Broad Institute Genome Sequencing Center for Infectious Disease"/>
            <person name="Wu L."/>
            <person name="Ma J."/>
        </authorList>
    </citation>
    <scope>NUCLEOTIDE SEQUENCE [LARGE SCALE GENOMIC DNA]</scope>
    <source>
        <strain evidence="3">CCUG 60022</strain>
    </source>
</reference>
<gene>
    <name evidence="2" type="ORF">ACFQZW_12985</name>
</gene>
<feature type="chain" id="PRO_5045654275" description="Outer membrane protein beta-barrel domain-containing protein" evidence="1">
    <location>
        <begin position="18"/>
        <end position="171"/>
    </location>
</feature>
<dbReference type="RefSeq" id="WP_386783559.1">
    <property type="nucleotide sequence ID" value="NZ_JBHTIC010000020.1"/>
</dbReference>
<keyword evidence="3" id="KW-1185">Reference proteome</keyword>
<name>A0ABW2Z9H2_9FLAO</name>